<comment type="caution">
    <text evidence="3">The sequence shown here is derived from an EMBL/GenBank/DDBJ whole genome shotgun (WGS) entry which is preliminary data.</text>
</comment>
<evidence type="ECO:0000256" key="1">
    <source>
        <dbReference type="SAM" id="MobiDB-lite"/>
    </source>
</evidence>
<dbReference type="AlphaFoldDB" id="A0A2U1SX87"/>
<gene>
    <name evidence="3" type="ORF">DF220_12605</name>
</gene>
<name>A0A2U1SX87_9MICO</name>
<organism evidence="3 4">
    <name type="scientific">Homoserinimonas hongtaonis</name>
    <dbReference type="NCBI Taxonomy" id="2079791"/>
    <lineage>
        <taxon>Bacteria</taxon>
        <taxon>Bacillati</taxon>
        <taxon>Actinomycetota</taxon>
        <taxon>Actinomycetes</taxon>
        <taxon>Micrococcales</taxon>
        <taxon>Microbacteriaceae</taxon>
        <taxon>Homoserinimonas</taxon>
    </lineage>
</organism>
<keyword evidence="4" id="KW-1185">Reference proteome</keyword>
<feature type="transmembrane region" description="Helical" evidence="2">
    <location>
        <begin position="47"/>
        <end position="68"/>
    </location>
</feature>
<protein>
    <submittedName>
        <fullName evidence="3">Uncharacterized protein</fullName>
    </submittedName>
</protein>
<proteinExistence type="predicted"/>
<dbReference type="Proteomes" id="UP000244978">
    <property type="component" value="Unassembled WGS sequence"/>
</dbReference>
<evidence type="ECO:0000256" key="2">
    <source>
        <dbReference type="SAM" id="Phobius"/>
    </source>
</evidence>
<keyword evidence="2" id="KW-1133">Transmembrane helix</keyword>
<accession>A0A2U1SX87</accession>
<keyword evidence="2" id="KW-0472">Membrane</keyword>
<feature type="compositionally biased region" description="Low complexity" evidence="1">
    <location>
        <begin position="73"/>
        <end position="86"/>
    </location>
</feature>
<dbReference type="EMBL" id="QEEX01000002">
    <property type="protein sequence ID" value="PWB96202.1"/>
    <property type="molecule type" value="Genomic_DNA"/>
</dbReference>
<evidence type="ECO:0000313" key="3">
    <source>
        <dbReference type="EMBL" id="PWB96202.1"/>
    </source>
</evidence>
<keyword evidence="2" id="KW-0812">Transmembrane</keyword>
<reference evidence="4" key="1">
    <citation type="submission" date="2018-04" db="EMBL/GenBank/DDBJ databases">
        <authorList>
            <person name="Liu S."/>
            <person name="Wang Z."/>
            <person name="Li J."/>
        </authorList>
    </citation>
    <scope>NUCLEOTIDE SEQUENCE [LARGE SCALE GENOMIC DNA]</scope>
    <source>
        <strain evidence="4">S1194</strain>
    </source>
</reference>
<sequence>MHSDSDSANARQRDLKSLFSETPLSLGTIDTAAVIRRSRRRRLPRQVGVGSALTLAVAGIGVAGATGLRLPSSSMTMTSASDSGATVRESADGGFTPDEDFAGAAGGSAGTSLAPVEKLNPCALPIAEVASTTTLELYPQFPAVAEANGVPIAASVTLQNTGQGHIVGTTAASPAMTLSRDGVTVWHSNGPLIALAVAVDLAPGESMTYPASVVPVRCDEQDEAAESFRDGLPALPAGTYALSAAIYVTTADGAVETVTGPAQQITLQ</sequence>
<evidence type="ECO:0000313" key="4">
    <source>
        <dbReference type="Proteomes" id="UP000244978"/>
    </source>
</evidence>
<dbReference type="RefSeq" id="WP_108998424.1">
    <property type="nucleotide sequence ID" value="NZ_QEEX01000002.1"/>
</dbReference>
<feature type="region of interest" description="Disordered" evidence="1">
    <location>
        <begin position="73"/>
        <end position="102"/>
    </location>
</feature>